<evidence type="ECO:0000256" key="5">
    <source>
        <dbReference type="SAM" id="MobiDB-lite"/>
    </source>
</evidence>
<dbReference type="SMART" id="SM01217">
    <property type="entry name" value="Fn3_like"/>
    <property type="match status" value="1"/>
</dbReference>
<comment type="caution">
    <text evidence="7">The sequence shown here is derived from an EMBL/GenBank/DDBJ whole genome shotgun (WGS) entry which is preliminary data.</text>
</comment>
<dbReference type="Gene3D" id="3.20.20.300">
    <property type="entry name" value="Glycoside hydrolase, family 3, N-terminal domain"/>
    <property type="match status" value="2"/>
</dbReference>
<keyword evidence="4" id="KW-0326">Glycosidase</keyword>
<dbReference type="Pfam" id="PF14310">
    <property type="entry name" value="Fn3-like"/>
    <property type="match status" value="1"/>
</dbReference>
<dbReference type="Proteomes" id="UP001214441">
    <property type="component" value="Unassembled WGS sequence"/>
</dbReference>
<dbReference type="InterPro" id="IPR001764">
    <property type="entry name" value="Glyco_hydro_3_N"/>
</dbReference>
<comment type="similarity">
    <text evidence="1 4">Belongs to the glycosyl hydrolase 3 family.</text>
</comment>
<dbReference type="PROSITE" id="PS00775">
    <property type="entry name" value="GLYCOSYL_HYDROL_F3"/>
    <property type="match status" value="1"/>
</dbReference>
<organism evidence="7 8">
    <name type="scientific">Streptomyces iconiensis</name>
    <dbReference type="NCBI Taxonomy" id="1384038"/>
    <lineage>
        <taxon>Bacteria</taxon>
        <taxon>Bacillati</taxon>
        <taxon>Actinomycetota</taxon>
        <taxon>Actinomycetes</taxon>
        <taxon>Kitasatosporales</taxon>
        <taxon>Streptomycetaceae</taxon>
        <taxon>Streptomyces</taxon>
    </lineage>
</organism>
<dbReference type="InterPro" id="IPR019800">
    <property type="entry name" value="Glyco_hydro_3_AS"/>
</dbReference>
<proteinExistence type="inferred from homology"/>
<evidence type="ECO:0000313" key="7">
    <source>
        <dbReference type="EMBL" id="MDJ1137518.1"/>
    </source>
</evidence>
<sequence length="847" mass="87383">MPPAASSSASLPSPSPSPSPSPAPAPPDDGPPPGSSPGPPPGSSLVSGLTLREKAGLTSGHDTWTTTPAERVGLRALRLSDGPHGLRTQRGTGDSLGLRDSVAATCFPPAVSLGCAWDPELVERVGAALASEARACGVDVVLGPGVNIKRSPLCGRNFEYVSEDPLVAGEFGTAMVRGLQGGGVGASLKHFAANNQETDRLRVSADIDERPLREIYLRAFERVVRSARPWTLMAAYNGINGVTATEHHTLLTRVLREEWGFDGLVMSDWGAVKDRVAALAAGLDLQMPAAGGRTDRQVEQAVAAGRLEEAALDRSVERLAALAARTAGHATGGAEASAAGRDPGDAAAPDVEAHHALAREAAGRGIVLLKNDACADGVPLLPLDRDGGTLAVIGELARTPRYQGGGSSRVNPVRLETGLDAIRAAAGAGAGGAGEAAGVGFAPGYALGTGADAGAGAGAGAEGTGAGSGTGGGTDAGAVAGAVAGLREEAVALAARSRTAVVFLGLPEEEESEGFDRTHIEIPDEQTELLEALAEVNERIVVVLTNGGAVRVTPWEQRVPALVEGWLLGQAGGAAIADVLFGEVNPSGKLTETLPLRLEDTPSYLSFPGEEGHVRYGEGLFVGYRGYDTTDRAVAYPFGHGLSYTTFAYDDLMVDETDDGLRVTVAVTNTGRRTGREVVQLYVRGPAASTVARPVRELRAFGSVTLGPGESGEVGMTLARHELAYYSVREGGWRVEGGDYVVEAAASSRDIRLCAPVHLTADDACAPLTRDSTLGEWRAHTVGAGLLQRVLDEAGDAGTRLTELLADPMILRAAEQMPMYAIAEFPGSPLTEDVLERLLAEIAAGGE</sequence>
<evidence type="ECO:0000256" key="3">
    <source>
        <dbReference type="ARBA" id="ARBA00023277"/>
    </source>
</evidence>
<feature type="region of interest" description="Disordered" evidence="5">
    <location>
        <begin position="1"/>
        <end position="47"/>
    </location>
</feature>
<dbReference type="GO" id="GO:0016787">
    <property type="term" value="F:hydrolase activity"/>
    <property type="evidence" value="ECO:0007669"/>
    <property type="project" value="UniProtKB-KW"/>
</dbReference>
<dbReference type="RefSeq" id="WP_274045077.1">
    <property type="nucleotide sequence ID" value="NZ_JANCPR020000059.1"/>
</dbReference>
<evidence type="ECO:0000256" key="1">
    <source>
        <dbReference type="ARBA" id="ARBA00005336"/>
    </source>
</evidence>
<feature type="domain" description="Fibronectin type III-like" evidence="6">
    <location>
        <begin position="677"/>
        <end position="748"/>
    </location>
</feature>
<reference evidence="7 8" key="1">
    <citation type="submission" date="2023-05" db="EMBL/GenBank/DDBJ databases">
        <title>Streptantibioticus silvisoli sp. nov., acidotolerant actinomycetes 1 from pine litter.</title>
        <authorList>
            <person name="Swiecimska M."/>
            <person name="Golinska P."/>
            <person name="Sangal V."/>
            <person name="Wachnowicz B."/>
            <person name="Goodfellow M."/>
        </authorList>
    </citation>
    <scope>NUCLEOTIDE SEQUENCE [LARGE SCALE GENOMIC DNA]</scope>
    <source>
        <strain evidence="7 8">DSM 42109</strain>
    </source>
</reference>
<dbReference type="SUPFAM" id="SSF51445">
    <property type="entry name" value="(Trans)glycosidases"/>
    <property type="match status" value="1"/>
</dbReference>
<feature type="compositionally biased region" description="Pro residues" evidence="5">
    <location>
        <begin position="13"/>
        <end position="42"/>
    </location>
</feature>
<evidence type="ECO:0000259" key="6">
    <source>
        <dbReference type="SMART" id="SM01217"/>
    </source>
</evidence>
<evidence type="ECO:0000313" key="8">
    <source>
        <dbReference type="Proteomes" id="UP001214441"/>
    </source>
</evidence>
<dbReference type="InterPro" id="IPR026891">
    <property type="entry name" value="Fn3-like"/>
</dbReference>
<evidence type="ECO:0000256" key="2">
    <source>
        <dbReference type="ARBA" id="ARBA00022801"/>
    </source>
</evidence>
<dbReference type="Gene3D" id="3.40.50.1700">
    <property type="entry name" value="Glycoside hydrolase family 3 C-terminal domain"/>
    <property type="match status" value="2"/>
</dbReference>
<gene>
    <name evidence="7" type="ORF">NMN56_037315</name>
</gene>
<dbReference type="InterPro" id="IPR036962">
    <property type="entry name" value="Glyco_hydro_3_N_sf"/>
</dbReference>
<dbReference type="InterPro" id="IPR013783">
    <property type="entry name" value="Ig-like_fold"/>
</dbReference>
<dbReference type="InterPro" id="IPR050288">
    <property type="entry name" value="Cellulose_deg_GH3"/>
</dbReference>
<protein>
    <submittedName>
        <fullName evidence="7">Glycoside hydrolase family 3 C-terminal domain-containing protein</fullName>
    </submittedName>
</protein>
<dbReference type="Gene3D" id="2.60.40.10">
    <property type="entry name" value="Immunoglobulins"/>
    <property type="match status" value="1"/>
</dbReference>
<keyword evidence="3" id="KW-0119">Carbohydrate metabolism</keyword>
<accession>A0ABT7AA90</accession>
<dbReference type="PRINTS" id="PR00133">
    <property type="entry name" value="GLHYDRLASE3"/>
</dbReference>
<keyword evidence="2 4" id="KW-0378">Hydrolase</keyword>
<feature type="region of interest" description="Disordered" evidence="5">
    <location>
        <begin position="330"/>
        <end position="350"/>
    </location>
</feature>
<feature type="compositionally biased region" description="Low complexity" evidence="5">
    <location>
        <begin position="1"/>
        <end position="12"/>
    </location>
</feature>
<dbReference type="InterPro" id="IPR002772">
    <property type="entry name" value="Glyco_hydro_3_C"/>
</dbReference>
<dbReference type="PANTHER" id="PTHR42715">
    <property type="entry name" value="BETA-GLUCOSIDASE"/>
    <property type="match status" value="1"/>
</dbReference>
<dbReference type="EMBL" id="JANCPR020000059">
    <property type="protein sequence ID" value="MDJ1137518.1"/>
    <property type="molecule type" value="Genomic_DNA"/>
</dbReference>
<dbReference type="PANTHER" id="PTHR42715:SF10">
    <property type="entry name" value="BETA-GLUCOSIDASE"/>
    <property type="match status" value="1"/>
</dbReference>
<dbReference type="InterPro" id="IPR036881">
    <property type="entry name" value="Glyco_hydro_3_C_sf"/>
</dbReference>
<dbReference type="SUPFAM" id="SSF52279">
    <property type="entry name" value="Beta-D-glucan exohydrolase, C-terminal domain"/>
    <property type="match status" value="1"/>
</dbReference>
<dbReference type="Pfam" id="PF00933">
    <property type="entry name" value="Glyco_hydro_3"/>
    <property type="match status" value="1"/>
</dbReference>
<keyword evidence="8" id="KW-1185">Reference proteome</keyword>
<dbReference type="InterPro" id="IPR017853">
    <property type="entry name" value="GH"/>
</dbReference>
<dbReference type="Pfam" id="PF01915">
    <property type="entry name" value="Glyco_hydro_3_C"/>
    <property type="match status" value="1"/>
</dbReference>
<evidence type="ECO:0000256" key="4">
    <source>
        <dbReference type="RuleBase" id="RU361161"/>
    </source>
</evidence>
<name>A0ABT7AA90_9ACTN</name>